<dbReference type="AlphaFoldDB" id="A0A222WN36"/>
<protein>
    <submittedName>
        <fullName evidence="10">Arabinoxylan arabinofuranohydrolase</fullName>
    </submittedName>
</protein>
<keyword evidence="2" id="KW-0624">Polysaccharide degradation</keyword>
<dbReference type="SMART" id="SM00606">
    <property type="entry name" value="CBD_IV"/>
    <property type="match status" value="1"/>
</dbReference>
<accession>A0A222WN36</accession>
<dbReference type="EMBL" id="CP020028">
    <property type="protein sequence ID" value="ASR47408.1"/>
    <property type="molecule type" value="Genomic_DNA"/>
</dbReference>
<evidence type="ECO:0000256" key="1">
    <source>
        <dbReference type="ARBA" id="ARBA00009865"/>
    </source>
</evidence>
<dbReference type="InterPro" id="IPR023296">
    <property type="entry name" value="Glyco_hydro_beta-prop_sf"/>
</dbReference>
<dbReference type="Gene3D" id="2.115.10.20">
    <property type="entry name" value="Glycosyl hydrolase domain, family 43"/>
    <property type="match status" value="1"/>
</dbReference>
<feature type="domain" description="CBM6" evidence="9">
    <location>
        <begin position="522"/>
        <end position="646"/>
    </location>
</feature>
<dbReference type="InterPro" id="IPR005084">
    <property type="entry name" value="CBM6"/>
</dbReference>
<dbReference type="SUPFAM" id="SSF49785">
    <property type="entry name" value="Galactose-binding domain-like"/>
    <property type="match status" value="2"/>
</dbReference>
<dbReference type="SUPFAM" id="SSF75005">
    <property type="entry name" value="Arabinanase/levansucrase/invertase"/>
    <property type="match status" value="1"/>
</dbReference>
<dbReference type="Pfam" id="PF04616">
    <property type="entry name" value="Glyco_hydro_43"/>
    <property type="match status" value="1"/>
</dbReference>
<keyword evidence="3 8" id="KW-0732">Signal</keyword>
<dbReference type="PANTHER" id="PTHR43772:SF2">
    <property type="entry name" value="PUTATIVE (AFU_ORTHOLOGUE AFUA_2G04480)-RELATED"/>
    <property type="match status" value="1"/>
</dbReference>
<evidence type="ECO:0000256" key="5">
    <source>
        <dbReference type="ARBA" id="ARBA00023277"/>
    </source>
</evidence>
<keyword evidence="11" id="KW-1185">Reference proteome</keyword>
<keyword evidence="5" id="KW-0119">Carbohydrate metabolism</keyword>
<dbReference type="GO" id="GO:0030246">
    <property type="term" value="F:carbohydrate binding"/>
    <property type="evidence" value="ECO:0007669"/>
    <property type="project" value="InterPro"/>
</dbReference>
<dbReference type="Proteomes" id="UP000214666">
    <property type="component" value="Chromosome"/>
</dbReference>
<dbReference type="Pfam" id="PF03422">
    <property type="entry name" value="CBM_6"/>
    <property type="match status" value="2"/>
</dbReference>
<comment type="similarity">
    <text evidence="1">Belongs to the glycosyl hydrolase 43 family.</text>
</comment>
<dbReference type="CDD" id="cd09003">
    <property type="entry name" value="GH43_XynD-like"/>
    <property type="match status" value="1"/>
</dbReference>
<keyword evidence="2" id="KW-0858">Xylan degradation</keyword>
<evidence type="ECO:0000259" key="9">
    <source>
        <dbReference type="PROSITE" id="PS51175"/>
    </source>
</evidence>
<evidence type="ECO:0000256" key="3">
    <source>
        <dbReference type="ARBA" id="ARBA00022729"/>
    </source>
</evidence>
<feature type="chain" id="PRO_5012375093" evidence="8">
    <location>
        <begin position="27"/>
        <end position="648"/>
    </location>
</feature>
<evidence type="ECO:0000256" key="7">
    <source>
        <dbReference type="PIRSR" id="PIRSR606710-2"/>
    </source>
</evidence>
<keyword evidence="4 10" id="KW-0378">Hydrolase</keyword>
<dbReference type="GO" id="GO:0004553">
    <property type="term" value="F:hydrolase activity, hydrolyzing O-glycosyl compounds"/>
    <property type="evidence" value="ECO:0007669"/>
    <property type="project" value="InterPro"/>
</dbReference>
<dbReference type="InterPro" id="IPR052176">
    <property type="entry name" value="Glycosyl_Hydrlase_43_Enz"/>
</dbReference>
<dbReference type="OrthoDB" id="9801455at2"/>
<evidence type="ECO:0000313" key="11">
    <source>
        <dbReference type="Proteomes" id="UP000214666"/>
    </source>
</evidence>
<feature type="signal peptide" evidence="8">
    <location>
        <begin position="1"/>
        <end position="26"/>
    </location>
</feature>
<gene>
    <name evidence="10" type="ORF">B4V02_12320</name>
</gene>
<feature type="site" description="Important for catalytic activity, responsible for pKa modulation of the active site Glu and correct orientation of both the proton donor and substrate" evidence="7">
    <location>
        <position position="188"/>
    </location>
</feature>
<evidence type="ECO:0000256" key="8">
    <source>
        <dbReference type="SAM" id="SignalP"/>
    </source>
</evidence>
<feature type="domain" description="CBM6" evidence="9">
    <location>
        <begin position="381"/>
        <end position="510"/>
    </location>
</feature>
<dbReference type="PANTHER" id="PTHR43772">
    <property type="entry name" value="ENDO-1,4-BETA-XYLANASE"/>
    <property type="match status" value="1"/>
</dbReference>
<proteinExistence type="inferred from homology"/>
<sequence>MWKKCSLFLFVLALVWSCTSEVPASAASSTIAKHIGNSNPLIDHHLGADPFALTYNGRVYIYMSSDNYEYNSDGTIKDNSFANLKSVFVISSADMVNWTDHGAIPVAGANGANGGKGIAKWAGASWAPTAAVKKINGKDKFFLYFANGTGGIGVLTADSPIGPWTDPLGKALVTTKTPGMSDVVWLFDPAVLVDDDGTGYLYTGGGIPGGSTPTQEQRANPKTARVLKLGADMTSVVGSASMIDAPFILEDSGIHKYNGIYYYSYCINFGGVHPANIPGGQIGYMTSTSPMGPFTYAGHFLKNPASFFKAGGNNHHAVFNFKGEWYVAYHAQTVSLALFGEGKGYRSPHINKLVHRADGSIQEVAANYAGVAQLDNLDPYQRVEAETFGWNRGILTEKSSAIGGPVNNQHVTGIHNGDWIAVGNADFGSIGAKTFKANVASITGGKIEVRLDSVTGKLAGTLNVPSTGGEQTWRELETTVSGATGIHNVFFVFTGNATDSLFNFDYWQFTKNNATAVAAGGTTYEADKDTTLVNSVVRSTYLDNKPIQYVDFTAMSEASIQWNSINCALAGTKNVKFKYALERGIRNLDVYVNGTKVISDAAFDATGSWGIWEEKTIQIPMSSGINTLKVVTTGTEGPNLKSIHISSQ</sequence>
<reference evidence="10 11" key="1">
    <citation type="submission" date="2017-03" db="EMBL/GenBank/DDBJ databases">
        <title>Complete genome sequence of Paenibacillus Kribbensis producing bioflocculants.</title>
        <authorList>
            <person name="Lee H.-G."/>
            <person name="Oh H.-M."/>
        </authorList>
    </citation>
    <scope>NUCLEOTIDE SEQUENCE [LARGE SCALE GENOMIC DNA]</scope>
    <source>
        <strain evidence="10 11">AM49</strain>
    </source>
</reference>
<dbReference type="InterPro" id="IPR008979">
    <property type="entry name" value="Galactose-bd-like_sf"/>
</dbReference>
<organism evidence="10 11">
    <name type="scientific">Paenibacillus kribbensis</name>
    <dbReference type="NCBI Taxonomy" id="172713"/>
    <lineage>
        <taxon>Bacteria</taxon>
        <taxon>Bacillati</taxon>
        <taxon>Bacillota</taxon>
        <taxon>Bacilli</taxon>
        <taxon>Bacillales</taxon>
        <taxon>Paenibacillaceae</taxon>
        <taxon>Paenibacillus</taxon>
    </lineage>
</organism>
<dbReference type="PROSITE" id="PS51175">
    <property type="entry name" value="CBM6"/>
    <property type="match status" value="2"/>
</dbReference>
<evidence type="ECO:0000256" key="2">
    <source>
        <dbReference type="ARBA" id="ARBA00022651"/>
    </source>
</evidence>
<dbReference type="GO" id="GO:0045493">
    <property type="term" value="P:xylan catabolic process"/>
    <property type="evidence" value="ECO:0007669"/>
    <property type="project" value="UniProtKB-KW"/>
</dbReference>
<dbReference type="KEGG" id="pkb:B4V02_12320"/>
<dbReference type="InterPro" id="IPR006710">
    <property type="entry name" value="Glyco_hydro_43"/>
</dbReference>
<evidence type="ECO:0000256" key="6">
    <source>
        <dbReference type="ARBA" id="ARBA00023295"/>
    </source>
</evidence>
<dbReference type="CDD" id="cd04084">
    <property type="entry name" value="CBM6_xylanase-like"/>
    <property type="match status" value="1"/>
</dbReference>
<evidence type="ECO:0000256" key="4">
    <source>
        <dbReference type="ARBA" id="ARBA00022801"/>
    </source>
</evidence>
<evidence type="ECO:0000313" key="10">
    <source>
        <dbReference type="EMBL" id="ASR47408.1"/>
    </source>
</evidence>
<keyword evidence="6" id="KW-0326">Glycosidase</keyword>
<dbReference type="Gene3D" id="2.60.120.260">
    <property type="entry name" value="Galactose-binding domain-like"/>
    <property type="match status" value="2"/>
</dbReference>
<dbReference type="InterPro" id="IPR006584">
    <property type="entry name" value="Cellulose-bd_IV"/>
</dbReference>
<name>A0A222WN36_9BACL</name>